<proteinExistence type="predicted"/>
<feature type="transmembrane region" description="Helical" evidence="5">
    <location>
        <begin position="47"/>
        <end position="69"/>
    </location>
</feature>
<dbReference type="InterPro" id="IPR036259">
    <property type="entry name" value="MFS_trans_sf"/>
</dbReference>
<evidence type="ECO:0000256" key="5">
    <source>
        <dbReference type="SAM" id="Phobius"/>
    </source>
</evidence>
<evidence type="ECO:0000256" key="2">
    <source>
        <dbReference type="ARBA" id="ARBA00022692"/>
    </source>
</evidence>
<name>A0AAN7VWU6_9COLE</name>
<dbReference type="Pfam" id="PF00083">
    <property type="entry name" value="Sugar_tr"/>
    <property type="match status" value="1"/>
</dbReference>
<feature type="transmembrane region" description="Helical" evidence="5">
    <location>
        <begin position="478"/>
        <end position="495"/>
    </location>
</feature>
<evidence type="ECO:0000256" key="1">
    <source>
        <dbReference type="ARBA" id="ARBA00004141"/>
    </source>
</evidence>
<feature type="transmembrane region" description="Helical" evidence="5">
    <location>
        <begin position="501"/>
        <end position="520"/>
    </location>
</feature>
<dbReference type="PANTHER" id="PTHR24064">
    <property type="entry name" value="SOLUTE CARRIER FAMILY 22 MEMBER"/>
    <property type="match status" value="1"/>
</dbReference>
<evidence type="ECO:0000313" key="7">
    <source>
        <dbReference type="EMBL" id="KAK5650954.1"/>
    </source>
</evidence>
<keyword evidence="2 5" id="KW-0812">Transmembrane</keyword>
<accession>A0AAN7VWU6</accession>
<feature type="transmembrane region" description="Helical" evidence="5">
    <location>
        <begin position="187"/>
        <end position="207"/>
    </location>
</feature>
<organism evidence="7 8">
    <name type="scientific">Pyrocoelia pectoralis</name>
    <dbReference type="NCBI Taxonomy" id="417401"/>
    <lineage>
        <taxon>Eukaryota</taxon>
        <taxon>Metazoa</taxon>
        <taxon>Ecdysozoa</taxon>
        <taxon>Arthropoda</taxon>
        <taxon>Hexapoda</taxon>
        <taxon>Insecta</taxon>
        <taxon>Pterygota</taxon>
        <taxon>Neoptera</taxon>
        <taxon>Endopterygota</taxon>
        <taxon>Coleoptera</taxon>
        <taxon>Polyphaga</taxon>
        <taxon>Elateriformia</taxon>
        <taxon>Elateroidea</taxon>
        <taxon>Lampyridae</taxon>
        <taxon>Lampyrinae</taxon>
        <taxon>Pyrocoelia</taxon>
    </lineage>
</organism>
<evidence type="ECO:0000313" key="8">
    <source>
        <dbReference type="Proteomes" id="UP001329430"/>
    </source>
</evidence>
<feature type="transmembrane region" description="Helical" evidence="5">
    <location>
        <begin position="213"/>
        <end position="234"/>
    </location>
</feature>
<dbReference type="SUPFAM" id="SSF103473">
    <property type="entry name" value="MFS general substrate transporter"/>
    <property type="match status" value="1"/>
</dbReference>
<dbReference type="PROSITE" id="PS50850">
    <property type="entry name" value="MFS"/>
    <property type="match status" value="1"/>
</dbReference>
<dbReference type="InterPro" id="IPR005828">
    <property type="entry name" value="MFS_sugar_transport-like"/>
</dbReference>
<reference evidence="7 8" key="1">
    <citation type="journal article" date="2024" name="Insects">
        <title>An Improved Chromosome-Level Genome Assembly of the Firefly Pyrocoelia pectoralis.</title>
        <authorList>
            <person name="Fu X."/>
            <person name="Meyer-Rochow V.B."/>
            <person name="Ballantyne L."/>
            <person name="Zhu X."/>
        </authorList>
    </citation>
    <scope>NUCLEOTIDE SEQUENCE [LARGE SCALE GENOMIC DNA]</scope>
    <source>
        <strain evidence="7">XCY_ONT2</strain>
    </source>
</reference>
<feature type="transmembrane region" description="Helical" evidence="5">
    <location>
        <begin position="272"/>
        <end position="290"/>
    </location>
</feature>
<dbReference type="EMBL" id="JAVRBK010000001">
    <property type="protein sequence ID" value="KAK5650954.1"/>
    <property type="molecule type" value="Genomic_DNA"/>
</dbReference>
<dbReference type="GO" id="GO:0016020">
    <property type="term" value="C:membrane"/>
    <property type="evidence" value="ECO:0007669"/>
    <property type="project" value="UniProtKB-SubCell"/>
</dbReference>
<keyword evidence="3 5" id="KW-1133">Transmembrane helix</keyword>
<feature type="transmembrane region" description="Helical" evidence="5">
    <location>
        <begin position="356"/>
        <end position="373"/>
    </location>
</feature>
<feature type="transmembrane region" description="Helical" evidence="5">
    <location>
        <begin position="385"/>
        <end position="406"/>
    </location>
</feature>
<keyword evidence="4 5" id="KW-0472">Membrane</keyword>
<protein>
    <recommendedName>
        <fullName evidence="6">Major facilitator superfamily (MFS) profile domain-containing protein</fullName>
    </recommendedName>
</protein>
<feature type="transmembrane region" description="Helical" evidence="5">
    <location>
        <begin position="438"/>
        <end position="458"/>
    </location>
</feature>
<comment type="subcellular location">
    <subcellularLocation>
        <location evidence="1">Membrane</location>
        <topology evidence="1">Multi-pass membrane protein</topology>
    </subcellularLocation>
</comment>
<dbReference type="AlphaFoldDB" id="A0AAN7VWU6"/>
<evidence type="ECO:0000256" key="4">
    <source>
        <dbReference type="ARBA" id="ARBA00023136"/>
    </source>
</evidence>
<feature type="transmembrane region" description="Helical" evidence="5">
    <location>
        <begin position="246"/>
        <end position="266"/>
    </location>
</feature>
<feature type="transmembrane region" description="Helical" evidence="5">
    <location>
        <begin position="155"/>
        <end position="175"/>
    </location>
</feature>
<gene>
    <name evidence="7" type="ORF">RI129_001983</name>
</gene>
<keyword evidence="8" id="KW-1185">Reference proteome</keyword>
<dbReference type="Proteomes" id="UP001329430">
    <property type="component" value="Chromosome 1"/>
</dbReference>
<dbReference type="InterPro" id="IPR020846">
    <property type="entry name" value="MFS_dom"/>
</dbReference>
<feature type="domain" description="Major facilitator superfamily (MFS) profile" evidence="6">
    <location>
        <begin position="48"/>
        <end position="527"/>
    </location>
</feature>
<feature type="transmembrane region" description="Helical" evidence="5">
    <location>
        <begin position="413"/>
        <end position="432"/>
    </location>
</feature>
<comment type="caution">
    <text evidence="7">The sequence shown here is derived from an EMBL/GenBank/DDBJ whole genome shotgun (WGS) entry which is preliminary data.</text>
</comment>
<evidence type="ECO:0000256" key="3">
    <source>
        <dbReference type="ARBA" id="ARBA00022989"/>
    </source>
</evidence>
<evidence type="ECO:0000259" key="6">
    <source>
        <dbReference type="PROSITE" id="PS50850"/>
    </source>
</evidence>
<dbReference type="GO" id="GO:0022857">
    <property type="term" value="F:transmembrane transporter activity"/>
    <property type="evidence" value="ECO:0007669"/>
    <property type="project" value="InterPro"/>
</dbReference>
<sequence>MNDSVESSILPNEANLVYGSCGHEFDERRGDILAKTIGGFGKWQCKIVVLMSLLKMPIAWVQLGVVFIAPSTEFWCKPPPQFANLSVREWKAMISIEGQHLQNISEASKSCYMKNVVDINSEDSIIPCKWGYEYNRTEMSSTIIMDWDLVCDKSIWVEIIQMSVMFAILLGMTIFGPTPDKFGRKCVLMISIWLQTLFGLASVISPWFFGFFIFRFLSAFTSSGIMIVSFVICIEVATSAWRSAIIILHLIPFGLGFSFMGLLAYFIRDWRILLIVQYVCCLLFFSYHWFIPESPRWLLAVDRKEEAIEILEHAAKVNGMETSSIRKVVGNYHYVDPEKHMILKALQKYPKFRGRAVFLSLNWLTMGCLYYGLYQLSGTLSADIYATVITVGFISIPSNLVAVFIVRKYGRKYTLAFSCLFTGLCLLAILAIPRDSYFSIEILVFGCAMFGLIILYSVTHLFTGELYPTTLRNSASGMNMMFAKIGGMVSPFIIGLEKVEWYAPFVTFGVIAVLMPLLLIPLPETKNTEMPELVDDIERPGSGT</sequence>
<dbReference type="Gene3D" id="1.20.1250.20">
    <property type="entry name" value="MFS general substrate transporter like domains"/>
    <property type="match status" value="1"/>
</dbReference>